<evidence type="ECO:0000256" key="6">
    <source>
        <dbReference type="ARBA" id="ARBA00023054"/>
    </source>
</evidence>
<dbReference type="InterPro" id="IPR016095">
    <property type="entry name" value="Ribosomal_uL1_3-a/b-sand"/>
</dbReference>
<organism evidence="11 12">
    <name type="scientific">Marchantia polymorpha</name>
    <name type="common">Common liverwort</name>
    <name type="synonym">Marchantia aquatica</name>
    <dbReference type="NCBI Taxonomy" id="3197"/>
    <lineage>
        <taxon>Eukaryota</taxon>
        <taxon>Viridiplantae</taxon>
        <taxon>Streptophyta</taxon>
        <taxon>Embryophyta</taxon>
        <taxon>Marchantiophyta</taxon>
        <taxon>Marchantiopsida</taxon>
        <taxon>Marchantiidae</taxon>
        <taxon>Marchantiales</taxon>
        <taxon>Marchantiaceae</taxon>
        <taxon>Marchantia</taxon>
    </lineage>
</organism>
<dbReference type="OrthoDB" id="10251727at2759"/>
<dbReference type="OMA" id="KKDTIRH"/>
<comment type="subcellular location">
    <subcellularLocation>
        <location evidence="1">Nucleus</location>
        <location evidence="1">Nucleolus</location>
    </subcellularLocation>
</comment>
<dbReference type="Pfam" id="PF00687">
    <property type="entry name" value="Ribosomal_L1"/>
    <property type="match status" value="1"/>
</dbReference>
<evidence type="ECO:0000256" key="5">
    <source>
        <dbReference type="ARBA" id="ARBA00022990"/>
    </source>
</evidence>
<dbReference type="Proteomes" id="UP000244005">
    <property type="component" value="Unassembled WGS sequence"/>
</dbReference>
<keyword evidence="6" id="KW-0175">Coiled coil</keyword>
<dbReference type="GO" id="GO:0005730">
    <property type="term" value="C:nucleolus"/>
    <property type="evidence" value="ECO:0007669"/>
    <property type="project" value="UniProtKB-SubCell"/>
</dbReference>
<evidence type="ECO:0000256" key="1">
    <source>
        <dbReference type="ARBA" id="ARBA00004604"/>
    </source>
</evidence>
<keyword evidence="4" id="KW-0832">Ubl conjugation</keyword>
<evidence type="ECO:0000256" key="7">
    <source>
        <dbReference type="ARBA" id="ARBA00023242"/>
    </source>
</evidence>
<gene>
    <name evidence="11" type="ORF">MARPO_0014s0101</name>
</gene>
<dbReference type="InterPro" id="IPR028364">
    <property type="entry name" value="Ribosomal_uL1/biogenesis"/>
</dbReference>
<dbReference type="AlphaFoldDB" id="A0A2R6XHL0"/>
<evidence type="ECO:0000256" key="3">
    <source>
        <dbReference type="ARBA" id="ARBA00022553"/>
    </source>
</evidence>
<evidence type="ECO:0000256" key="9">
    <source>
        <dbReference type="ARBA" id="ARBA00061550"/>
    </source>
</evidence>
<evidence type="ECO:0000256" key="8">
    <source>
        <dbReference type="ARBA" id="ARBA00054167"/>
    </source>
</evidence>
<dbReference type="GO" id="GO:0003723">
    <property type="term" value="F:RNA binding"/>
    <property type="evidence" value="ECO:0007669"/>
    <property type="project" value="InterPro"/>
</dbReference>
<keyword evidence="12" id="KW-1185">Reference proteome</keyword>
<accession>A0A2R6XHL0</accession>
<dbReference type="Gramene" id="Mp1g11260.1">
    <property type="protein sequence ID" value="Mp1g11260.1.cds1"/>
    <property type="gene ID" value="Mp1g11260"/>
</dbReference>
<dbReference type="Gene3D" id="3.40.50.790">
    <property type="match status" value="1"/>
</dbReference>
<evidence type="ECO:0000256" key="2">
    <source>
        <dbReference type="ARBA" id="ARBA00022499"/>
    </source>
</evidence>
<dbReference type="FunFam" id="3.40.50.790:FF:000004">
    <property type="entry name" value="Ribosomal L1 domain-containing 1-like 1"/>
    <property type="match status" value="1"/>
</dbReference>
<reference evidence="12" key="1">
    <citation type="journal article" date="2017" name="Cell">
        <title>Insights into land plant evolution garnered from the Marchantia polymorpha genome.</title>
        <authorList>
            <person name="Bowman J.L."/>
            <person name="Kohchi T."/>
            <person name="Yamato K.T."/>
            <person name="Jenkins J."/>
            <person name="Shu S."/>
            <person name="Ishizaki K."/>
            <person name="Yamaoka S."/>
            <person name="Nishihama R."/>
            <person name="Nakamura Y."/>
            <person name="Berger F."/>
            <person name="Adam C."/>
            <person name="Aki S.S."/>
            <person name="Althoff F."/>
            <person name="Araki T."/>
            <person name="Arteaga-Vazquez M.A."/>
            <person name="Balasubrmanian S."/>
            <person name="Barry K."/>
            <person name="Bauer D."/>
            <person name="Boehm C.R."/>
            <person name="Briginshaw L."/>
            <person name="Caballero-Perez J."/>
            <person name="Catarino B."/>
            <person name="Chen F."/>
            <person name="Chiyoda S."/>
            <person name="Chovatia M."/>
            <person name="Davies K.M."/>
            <person name="Delmans M."/>
            <person name="Demura T."/>
            <person name="Dierschke T."/>
            <person name="Dolan L."/>
            <person name="Dorantes-Acosta A.E."/>
            <person name="Eklund D.M."/>
            <person name="Florent S.N."/>
            <person name="Flores-Sandoval E."/>
            <person name="Fujiyama A."/>
            <person name="Fukuzawa H."/>
            <person name="Galik B."/>
            <person name="Grimanelli D."/>
            <person name="Grimwood J."/>
            <person name="Grossniklaus U."/>
            <person name="Hamada T."/>
            <person name="Haseloff J."/>
            <person name="Hetherington A.J."/>
            <person name="Higo A."/>
            <person name="Hirakawa Y."/>
            <person name="Hundley H.N."/>
            <person name="Ikeda Y."/>
            <person name="Inoue K."/>
            <person name="Inoue S.I."/>
            <person name="Ishida S."/>
            <person name="Jia Q."/>
            <person name="Kakita M."/>
            <person name="Kanazawa T."/>
            <person name="Kawai Y."/>
            <person name="Kawashima T."/>
            <person name="Kennedy M."/>
            <person name="Kinose K."/>
            <person name="Kinoshita T."/>
            <person name="Kohara Y."/>
            <person name="Koide E."/>
            <person name="Komatsu K."/>
            <person name="Kopischke S."/>
            <person name="Kubo M."/>
            <person name="Kyozuka J."/>
            <person name="Lagercrantz U."/>
            <person name="Lin S.S."/>
            <person name="Lindquist E."/>
            <person name="Lipzen A.M."/>
            <person name="Lu C.W."/>
            <person name="De Luna E."/>
            <person name="Martienssen R.A."/>
            <person name="Minamino N."/>
            <person name="Mizutani M."/>
            <person name="Mizutani M."/>
            <person name="Mochizuki N."/>
            <person name="Monte I."/>
            <person name="Mosher R."/>
            <person name="Nagasaki H."/>
            <person name="Nakagami H."/>
            <person name="Naramoto S."/>
            <person name="Nishitani K."/>
            <person name="Ohtani M."/>
            <person name="Okamoto T."/>
            <person name="Okumura M."/>
            <person name="Phillips J."/>
            <person name="Pollak B."/>
            <person name="Reinders A."/>
            <person name="Rovekamp M."/>
            <person name="Sano R."/>
            <person name="Sawa S."/>
            <person name="Schmid M.W."/>
            <person name="Shirakawa M."/>
            <person name="Solano R."/>
            <person name="Spunde A."/>
            <person name="Suetsugu N."/>
            <person name="Sugano S."/>
            <person name="Sugiyama A."/>
            <person name="Sun R."/>
            <person name="Suzuki Y."/>
            <person name="Takenaka M."/>
            <person name="Takezawa D."/>
            <person name="Tomogane H."/>
            <person name="Tsuzuki M."/>
            <person name="Ueda T."/>
            <person name="Umeda M."/>
            <person name="Ward J.M."/>
            <person name="Watanabe Y."/>
            <person name="Yazaki K."/>
            <person name="Yokoyama R."/>
            <person name="Yoshitake Y."/>
            <person name="Yotsui I."/>
            <person name="Zachgo S."/>
            <person name="Schmutz J."/>
        </authorList>
    </citation>
    <scope>NUCLEOTIDE SEQUENCE [LARGE SCALE GENOMIC DNA]</scope>
    <source>
        <strain evidence="12">Tak-1</strain>
    </source>
</reference>
<name>A0A2R6XHL0_MARPO</name>
<evidence type="ECO:0000256" key="10">
    <source>
        <dbReference type="ARBA" id="ARBA00070787"/>
    </source>
</evidence>
<dbReference type="InterPro" id="IPR050257">
    <property type="entry name" value="eL8/uL1-like"/>
</dbReference>
<evidence type="ECO:0000313" key="12">
    <source>
        <dbReference type="Proteomes" id="UP000244005"/>
    </source>
</evidence>
<keyword evidence="3" id="KW-0597">Phosphoprotein</keyword>
<keyword evidence="7" id="KW-0539">Nucleus</keyword>
<keyword evidence="2" id="KW-1017">Isopeptide bond</keyword>
<dbReference type="SUPFAM" id="SSF56808">
    <property type="entry name" value="Ribosomal protein L1"/>
    <property type="match status" value="1"/>
</dbReference>
<evidence type="ECO:0000313" key="11">
    <source>
        <dbReference type="EMBL" id="PTQ45569.1"/>
    </source>
</evidence>
<protein>
    <recommendedName>
        <fullName evidence="10">Ribosomal L1 domain-containing protein 1</fullName>
    </recommendedName>
</protein>
<sequence length="252" mass="28260">MKFVDEKQVGKAVDSLLTWVKSQNGRDKARLLEDDQLLYVVVTLDKVPDQANITRHRIPLPHSLHPLDGAQEICLFVKDGRLGGLSKKEVKAKLLAEGLSNVTKVIDAEKLSKNYNTHEGRRKLCGSYDLFLCDDRIFAKMPKYLGKIFWKKKKWPLSVKLTRKEWKGQITAACNSSEFELGRGSCSVVKAARVSQSKDEIMSNLKAIIEGVAAHTPRKWGGIQALYLKSVDSVALPIYQAIPEQPLKLDGF</sequence>
<keyword evidence="5" id="KW-0007">Acetylation</keyword>
<proteinExistence type="inferred from homology"/>
<dbReference type="EMBL" id="KZ772686">
    <property type="protein sequence ID" value="PTQ45569.1"/>
    <property type="molecule type" value="Genomic_DNA"/>
</dbReference>
<dbReference type="CDD" id="cd00403">
    <property type="entry name" value="Ribosomal_L1"/>
    <property type="match status" value="1"/>
</dbReference>
<dbReference type="PANTHER" id="PTHR23105">
    <property type="entry name" value="RIBOSOMAL PROTEIN L7AE FAMILY MEMBER"/>
    <property type="match status" value="1"/>
</dbReference>
<evidence type="ECO:0000256" key="4">
    <source>
        <dbReference type="ARBA" id="ARBA00022843"/>
    </source>
</evidence>
<comment type="similarity">
    <text evidence="9">Belongs to the universal ribosomal protein uL1 family. Highly divergent.</text>
</comment>
<comment type="function">
    <text evidence="8">Regulates cellular senescence through inhibition of PTEN translation. Acts as a pro-apoptotic regulator in response to DNA damage.</text>
</comment>
<dbReference type="InterPro" id="IPR023674">
    <property type="entry name" value="Ribosomal_uL1-like"/>
</dbReference>